<protein>
    <submittedName>
        <fullName evidence="2">Uncharacterized protein LOC115746330</fullName>
    </submittedName>
</protein>
<keyword evidence="1" id="KW-1185">Reference proteome</keyword>
<dbReference type="Proteomes" id="UP000827889">
    <property type="component" value="Chromosome 2"/>
</dbReference>
<organism evidence="1 2">
    <name type="scientific">Rhodamnia argentea</name>
    <dbReference type="NCBI Taxonomy" id="178133"/>
    <lineage>
        <taxon>Eukaryota</taxon>
        <taxon>Viridiplantae</taxon>
        <taxon>Streptophyta</taxon>
        <taxon>Embryophyta</taxon>
        <taxon>Tracheophyta</taxon>
        <taxon>Spermatophyta</taxon>
        <taxon>Magnoliopsida</taxon>
        <taxon>eudicotyledons</taxon>
        <taxon>Gunneridae</taxon>
        <taxon>Pentapetalae</taxon>
        <taxon>rosids</taxon>
        <taxon>malvids</taxon>
        <taxon>Myrtales</taxon>
        <taxon>Myrtaceae</taxon>
        <taxon>Myrtoideae</taxon>
        <taxon>Myrteae</taxon>
        <taxon>Australasian group</taxon>
        <taxon>Rhodamnia</taxon>
    </lineage>
</organism>
<accession>A0ABM3H3L6</accession>
<dbReference type="PANTHER" id="PTHR33181">
    <property type="entry name" value="OS01G0778500 PROTEIN"/>
    <property type="match status" value="1"/>
</dbReference>
<dbReference type="RefSeq" id="XP_048131205.1">
    <property type="nucleotide sequence ID" value="XM_048275248.1"/>
</dbReference>
<evidence type="ECO:0000313" key="1">
    <source>
        <dbReference type="Proteomes" id="UP000827889"/>
    </source>
</evidence>
<sequence length="89" mass="10611">MRMQCWDTFKHPLKNVWIGVATRLGMRKSGLLELRHDVKRCEYDDVHVMWEMLERNEKEIAQSSRRIKKRSFWSIFGWALCAPNLCSGV</sequence>
<gene>
    <name evidence="2" type="primary">LOC115746330</name>
</gene>
<name>A0ABM3H3L6_9MYRT</name>
<reference evidence="1" key="1">
    <citation type="submission" date="2025-05" db="UniProtKB">
        <authorList>
            <consortium name="RefSeq"/>
        </authorList>
    </citation>
    <scope>NUCLEOTIDE SEQUENCE [LARGE SCALE GENOMIC DNA]</scope>
</reference>
<reference evidence="2" key="2">
    <citation type="submission" date="2025-08" db="UniProtKB">
        <authorList>
            <consortium name="RefSeq"/>
        </authorList>
    </citation>
    <scope>IDENTIFICATION</scope>
    <source>
        <tissue evidence="2">Leaf</tissue>
    </source>
</reference>
<dbReference type="PANTHER" id="PTHR33181:SF4">
    <property type="entry name" value="OVULE PROTEIN"/>
    <property type="match status" value="1"/>
</dbReference>
<evidence type="ECO:0000313" key="2">
    <source>
        <dbReference type="RefSeq" id="XP_048131205.1"/>
    </source>
</evidence>
<proteinExistence type="predicted"/>
<dbReference type="GeneID" id="115746330"/>